<keyword evidence="4" id="KW-0804">Transcription</keyword>
<gene>
    <name evidence="6" type="ORF">ABK905_18890</name>
</gene>
<dbReference type="InterPro" id="IPR050950">
    <property type="entry name" value="HTH-type_LysR_regulators"/>
</dbReference>
<dbReference type="PRINTS" id="PR00039">
    <property type="entry name" value="HTHLYSR"/>
</dbReference>
<proteinExistence type="inferred from homology"/>
<evidence type="ECO:0000259" key="5">
    <source>
        <dbReference type="PROSITE" id="PS50931"/>
    </source>
</evidence>
<keyword evidence="3" id="KW-0238">DNA-binding</keyword>
<dbReference type="GO" id="GO:0005829">
    <property type="term" value="C:cytosol"/>
    <property type="evidence" value="ECO:0007669"/>
    <property type="project" value="TreeGrafter"/>
</dbReference>
<dbReference type="Pfam" id="PF03466">
    <property type="entry name" value="LysR_substrate"/>
    <property type="match status" value="1"/>
</dbReference>
<dbReference type="InterPro" id="IPR036390">
    <property type="entry name" value="WH_DNA-bd_sf"/>
</dbReference>
<evidence type="ECO:0000256" key="2">
    <source>
        <dbReference type="ARBA" id="ARBA00023015"/>
    </source>
</evidence>
<dbReference type="SUPFAM" id="SSF53850">
    <property type="entry name" value="Periplasmic binding protein-like II"/>
    <property type="match status" value="1"/>
</dbReference>
<dbReference type="InterPro" id="IPR005119">
    <property type="entry name" value="LysR_subst-bd"/>
</dbReference>
<accession>A0AAU7Q695</accession>
<dbReference type="InterPro" id="IPR036388">
    <property type="entry name" value="WH-like_DNA-bd_sf"/>
</dbReference>
<dbReference type="SUPFAM" id="SSF46785">
    <property type="entry name" value="Winged helix' DNA-binding domain"/>
    <property type="match status" value="1"/>
</dbReference>
<dbReference type="Gene3D" id="1.10.10.10">
    <property type="entry name" value="Winged helix-like DNA-binding domain superfamily/Winged helix DNA-binding domain"/>
    <property type="match status" value="1"/>
</dbReference>
<dbReference type="FunFam" id="1.10.10.10:FF:000001">
    <property type="entry name" value="LysR family transcriptional regulator"/>
    <property type="match status" value="1"/>
</dbReference>
<dbReference type="PANTHER" id="PTHR30419">
    <property type="entry name" value="HTH-TYPE TRANSCRIPTIONAL REGULATOR YBHD"/>
    <property type="match status" value="1"/>
</dbReference>
<reference evidence="6" key="1">
    <citation type="submission" date="2024-06" db="EMBL/GenBank/DDBJ databases">
        <authorList>
            <person name="Coelho C."/>
            <person name="Bento M."/>
            <person name="Garcia E."/>
            <person name="Camelo A."/>
            <person name="Brandao I."/>
            <person name="Espirito Santo C."/>
            <person name="Trovao J."/>
            <person name="Verissimo A."/>
            <person name="Costa J."/>
            <person name="Tiago I."/>
        </authorList>
    </citation>
    <scope>NUCLEOTIDE SEQUENCE</scope>
    <source>
        <strain evidence="6">KWT182</strain>
    </source>
</reference>
<dbReference type="PROSITE" id="PS50931">
    <property type="entry name" value="HTH_LYSR"/>
    <property type="match status" value="1"/>
</dbReference>
<dbReference type="EMBL" id="CP157947">
    <property type="protein sequence ID" value="XBS68675.1"/>
    <property type="molecule type" value="Genomic_DNA"/>
</dbReference>
<evidence type="ECO:0000256" key="4">
    <source>
        <dbReference type="ARBA" id="ARBA00023163"/>
    </source>
</evidence>
<name>A0AAU7Q695_9GAMM</name>
<keyword evidence="2" id="KW-0805">Transcription regulation</keyword>
<organism evidence="6">
    <name type="scientific">Acerihabitans sp. KWT182</name>
    <dbReference type="NCBI Taxonomy" id="3157919"/>
    <lineage>
        <taxon>Bacteria</taxon>
        <taxon>Pseudomonadati</taxon>
        <taxon>Pseudomonadota</taxon>
        <taxon>Gammaproteobacteria</taxon>
        <taxon>Enterobacterales</taxon>
        <taxon>Pectobacteriaceae</taxon>
        <taxon>Acerihabitans</taxon>
    </lineage>
</organism>
<dbReference type="Pfam" id="PF00126">
    <property type="entry name" value="HTH_1"/>
    <property type="match status" value="1"/>
</dbReference>
<evidence type="ECO:0000313" key="6">
    <source>
        <dbReference type="EMBL" id="XBS68675.1"/>
    </source>
</evidence>
<evidence type="ECO:0000256" key="3">
    <source>
        <dbReference type="ARBA" id="ARBA00023125"/>
    </source>
</evidence>
<dbReference type="GO" id="GO:0003700">
    <property type="term" value="F:DNA-binding transcription factor activity"/>
    <property type="evidence" value="ECO:0007669"/>
    <property type="project" value="InterPro"/>
</dbReference>
<dbReference type="PANTHER" id="PTHR30419:SF14">
    <property type="entry name" value="LYSR FAMILY TRANSCRIPTIONAL REGULATOR"/>
    <property type="match status" value="1"/>
</dbReference>
<protein>
    <submittedName>
        <fullName evidence="6">LysR family transcriptional regulator</fullName>
    </submittedName>
</protein>
<dbReference type="Gene3D" id="3.40.190.290">
    <property type="match status" value="1"/>
</dbReference>
<feature type="domain" description="HTH lysR-type" evidence="5">
    <location>
        <begin position="6"/>
        <end position="63"/>
    </location>
</feature>
<dbReference type="InterPro" id="IPR000847">
    <property type="entry name" value="LysR_HTH_N"/>
</dbReference>
<dbReference type="CDD" id="cd08440">
    <property type="entry name" value="PBP2_LTTR_like_4"/>
    <property type="match status" value="1"/>
</dbReference>
<dbReference type="AlphaFoldDB" id="A0AAU7Q695"/>
<sequence>MNISNISLRQLRIFLAVAEHHGFSRAGNMLCLTQSAMSHSIGELENELGIRLFDRTTREVLLTQEGANLAGELRRLLGELETTLSNTQRRSEGHRGLVHVATSPTISAGIMPDCIRQVVALYPQINLIVHDQVQQQTLHMVSNGEVDFGVIIEPSVPTDLYTETFMEEPFCLVLPEAHPIAQQKQVEWCDLQDQELVLLDYASGSRPLIDSALIRHGVTPRVIQELGHVTTIFRILQSGLGVSVIPQLALSSLEGYGLAVRQLLPKENRRLQLARRRNRSLSPAATAVWGLVQQWCQT</sequence>
<comment type="similarity">
    <text evidence="1">Belongs to the LysR transcriptional regulatory family.</text>
</comment>
<dbReference type="GO" id="GO:0003677">
    <property type="term" value="F:DNA binding"/>
    <property type="evidence" value="ECO:0007669"/>
    <property type="project" value="UniProtKB-KW"/>
</dbReference>
<evidence type="ECO:0000256" key="1">
    <source>
        <dbReference type="ARBA" id="ARBA00009437"/>
    </source>
</evidence>